<keyword evidence="5" id="KW-0472">Membrane</keyword>
<dbReference type="GO" id="GO:0022857">
    <property type="term" value="F:transmembrane transporter activity"/>
    <property type="evidence" value="ECO:0007669"/>
    <property type="project" value="InterPro"/>
</dbReference>
<dbReference type="InterPro" id="IPR006043">
    <property type="entry name" value="NCS2"/>
</dbReference>
<accession>B9TPB7</accession>
<organism evidence="6 7">
    <name type="scientific">Ricinus communis</name>
    <name type="common">Castor bean</name>
    <dbReference type="NCBI Taxonomy" id="3988"/>
    <lineage>
        <taxon>Eukaryota</taxon>
        <taxon>Viridiplantae</taxon>
        <taxon>Streptophyta</taxon>
        <taxon>Embryophyta</taxon>
        <taxon>Tracheophyta</taxon>
        <taxon>Spermatophyta</taxon>
        <taxon>Magnoliopsida</taxon>
        <taxon>eudicotyledons</taxon>
        <taxon>Gunneridae</taxon>
        <taxon>Pentapetalae</taxon>
        <taxon>rosids</taxon>
        <taxon>fabids</taxon>
        <taxon>Malpighiales</taxon>
        <taxon>Euphorbiaceae</taxon>
        <taxon>Acalyphoideae</taxon>
        <taxon>Acalypheae</taxon>
        <taxon>Ricinus</taxon>
    </lineage>
</organism>
<dbReference type="eggNOG" id="KOG1292">
    <property type="taxonomic scope" value="Eukaryota"/>
</dbReference>
<dbReference type="EMBL" id="EQ995273">
    <property type="protein sequence ID" value="EEF22297.1"/>
    <property type="molecule type" value="Genomic_DNA"/>
</dbReference>
<reference evidence="7" key="1">
    <citation type="journal article" date="2010" name="Nat. Biotechnol.">
        <title>Draft genome sequence of the oilseed species Ricinus communis.</title>
        <authorList>
            <person name="Chan A.P."/>
            <person name="Crabtree J."/>
            <person name="Zhao Q."/>
            <person name="Lorenzi H."/>
            <person name="Orvis J."/>
            <person name="Puiu D."/>
            <person name="Melake-Berhan A."/>
            <person name="Jones K.M."/>
            <person name="Redman J."/>
            <person name="Chen G."/>
            <person name="Cahoon E.B."/>
            <person name="Gedil M."/>
            <person name="Stanke M."/>
            <person name="Haas B.J."/>
            <person name="Wortman J.R."/>
            <person name="Fraser-Liggett C.M."/>
            <person name="Ravel J."/>
            <person name="Rabinowicz P.D."/>
        </authorList>
    </citation>
    <scope>NUCLEOTIDE SEQUENCE [LARGE SCALE GENOMIC DNA]</scope>
    <source>
        <strain evidence="7">cv. Hale</strain>
    </source>
</reference>
<dbReference type="Proteomes" id="UP000008311">
    <property type="component" value="Unassembled WGS sequence"/>
</dbReference>
<feature type="non-terminal residue" evidence="6">
    <location>
        <position position="60"/>
    </location>
</feature>
<comment type="similarity">
    <text evidence="2">Belongs to the nucleobase:cation symporter-2 (NCS2) (TC 2.A.40) family.</text>
</comment>
<evidence type="ECO:0000313" key="7">
    <source>
        <dbReference type="Proteomes" id="UP000008311"/>
    </source>
</evidence>
<proteinExistence type="inferred from homology"/>
<evidence type="ECO:0000256" key="2">
    <source>
        <dbReference type="ARBA" id="ARBA00008821"/>
    </source>
</evidence>
<sequence length="60" mass="5814">MTAACFVAVIESIGTIIAVSRFGSATPVPPSVLSRGIGWLGIGTLMAGAFGTGTGSTASV</sequence>
<dbReference type="AlphaFoldDB" id="B9TPB7"/>
<name>B9TPB7_RICCO</name>
<dbReference type="STRING" id="3988.B9TPB7"/>
<evidence type="ECO:0000256" key="5">
    <source>
        <dbReference type="ARBA" id="ARBA00023136"/>
    </source>
</evidence>
<evidence type="ECO:0000313" key="6">
    <source>
        <dbReference type="EMBL" id="EEF22297.1"/>
    </source>
</evidence>
<dbReference type="InParanoid" id="B9TPB7"/>
<dbReference type="Pfam" id="PF00860">
    <property type="entry name" value="Xan_ur_permease"/>
    <property type="match status" value="1"/>
</dbReference>
<keyword evidence="7" id="KW-1185">Reference proteome</keyword>
<dbReference type="GO" id="GO:0016020">
    <property type="term" value="C:membrane"/>
    <property type="evidence" value="ECO:0007669"/>
    <property type="project" value="UniProtKB-SubCell"/>
</dbReference>
<comment type="subcellular location">
    <subcellularLocation>
        <location evidence="1">Membrane</location>
        <topology evidence="1">Multi-pass membrane protein</topology>
    </subcellularLocation>
</comment>
<keyword evidence="3" id="KW-0812">Transmembrane</keyword>
<evidence type="ECO:0000256" key="3">
    <source>
        <dbReference type="ARBA" id="ARBA00022692"/>
    </source>
</evidence>
<evidence type="ECO:0000256" key="4">
    <source>
        <dbReference type="ARBA" id="ARBA00022989"/>
    </source>
</evidence>
<evidence type="ECO:0000256" key="1">
    <source>
        <dbReference type="ARBA" id="ARBA00004141"/>
    </source>
</evidence>
<protein>
    <submittedName>
        <fullName evidence="6">Purine permease, putative</fullName>
    </submittedName>
</protein>
<gene>
    <name evidence="6" type="ORF">RCOM_2102570</name>
</gene>
<keyword evidence="4" id="KW-1133">Transmembrane helix</keyword>
<dbReference type="PANTHER" id="PTHR11119">
    <property type="entry name" value="XANTHINE-URACIL / VITAMIN C PERMEASE FAMILY MEMBER"/>
    <property type="match status" value="1"/>
</dbReference>